<dbReference type="Proteomes" id="UP001596183">
    <property type="component" value="Unassembled WGS sequence"/>
</dbReference>
<evidence type="ECO:0000313" key="1">
    <source>
        <dbReference type="EMBL" id="MFC5673874.1"/>
    </source>
</evidence>
<organism evidence="1 2">
    <name type="scientific">Streptomyces incanus</name>
    <dbReference type="NCBI Taxonomy" id="887453"/>
    <lineage>
        <taxon>Bacteria</taxon>
        <taxon>Bacillati</taxon>
        <taxon>Actinomycetota</taxon>
        <taxon>Actinomycetes</taxon>
        <taxon>Kitasatosporales</taxon>
        <taxon>Streptomycetaceae</taxon>
        <taxon>Streptomyces</taxon>
    </lineage>
</organism>
<evidence type="ECO:0000313" key="2">
    <source>
        <dbReference type="Proteomes" id="UP001596183"/>
    </source>
</evidence>
<keyword evidence="2" id="KW-1185">Reference proteome</keyword>
<comment type="caution">
    <text evidence="1">The sequence shown here is derived from an EMBL/GenBank/DDBJ whole genome shotgun (WGS) entry which is preliminary data.</text>
</comment>
<gene>
    <name evidence="1" type="ORF">ACFP2V_28435</name>
</gene>
<reference evidence="2" key="1">
    <citation type="journal article" date="2019" name="Int. J. Syst. Evol. Microbiol.">
        <title>The Global Catalogue of Microorganisms (GCM) 10K type strain sequencing project: providing services to taxonomists for standard genome sequencing and annotation.</title>
        <authorList>
            <consortium name="The Broad Institute Genomics Platform"/>
            <consortium name="The Broad Institute Genome Sequencing Center for Infectious Disease"/>
            <person name="Wu L."/>
            <person name="Ma J."/>
        </authorList>
    </citation>
    <scope>NUCLEOTIDE SEQUENCE [LARGE SCALE GENOMIC DNA]</scope>
    <source>
        <strain evidence="2">JCM 13852</strain>
    </source>
</reference>
<dbReference type="RefSeq" id="WP_381218164.1">
    <property type="nucleotide sequence ID" value="NZ_JBHSPC010000096.1"/>
</dbReference>
<accession>A0ABW0XX91</accession>
<protein>
    <submittedName>
        <fullName evidence="1">Uncharacterized protein</fullName>
    </submittedName>
</protein>
<proteinExistence type="predicted"/>
<dbReference type="EMBL" id="JBHSPC010000096">
    <property type="protein sequence ID" value="MFC5673874.1"/>
    <property type="molecule type" value="Genomic_DNA"/>
</dbReference>
<name>A0ABW0XX91_9ACTN</name>
<sequence length="150" mass="16954">MDHPTMRAAVVAALADVESLHTKLNSLLADIDGTDVVVDLGRQGLWTKAQVSLLWSRVNHLPGVRALFEVTAERPDEKITFTEVIQRSGLQERQQSNEHAALSRISSHLFKEKRWPIDNSQGGSDSTTGKAEMLYWMDSRVAEWWRDITQ</sequence>